<protein>
    <submittedName>
        <fullName evidence="2 3">Uncharacterized protein</fullName>
    </submittedName>
</protein>
<dbReference type="VEuPathDB" id="FungiDB:PTTG_12636"/>
<reference evidence="3 4" key="3">
    <citation type="journal article" date="2017" name="G3 (Bethesda)">
        <title>Comparative analysis highlights variable genome content of wheat rusts and divergence of the mating loci.</title>
        <authorList>
            <person name="Cuomo C.A."/>
            <person name="Bakkeren G."/>
            <person name="Khalil H.B."/>
            <person name="Panwar V."/>
            <person name="Joly D."/>
            <person name="Linning R."/>
            <person name="Sakthikumar S."/>
            <person name="Song X."/>
            <person name="Adiconis X."/>
            <person name="Fan L."/>
            <person name="Goldberg J.M."/>
            <person name="Levin J.Z."/>
            <person name="Young S."/>
            <person name="Zeng Q."/>
            <person name="Anikster Y."/>
            <person name="Bruce M."/>
            <person name="Wang M."/>
            <person name="Yin C."/>
            <person name="McCallum B."/>
            <person name="Szabo L.J."/>
            <person name="Hulbert S."/>
            <person name="Chen X."/>
            <person name="Fellers J.P."/>
        </authorList>
    </citation>
    <scope>NUCLEOTIDE SEQUENCE</scope>
    <source>
        <strain evidence="3">isolate 1-1 / race 1 (BBBD)</strain>
        <strain evidence="4">Isolate 1-1 / race 1 (BBBD)</strain>
    </source>
</reference>
<accession>A0A180H418</accession>
<evidence type="ECO:0000313" key="2">
    <source>
        <dbReference type="EMBL" id="OAV99133.1"/>
    </source>
</evidence>
<reference evidence="3" key="4">
    <citation type="submission" date="2025-05" db="UniProtKB">
        <authorList>
            <consortium name="EnsemblFungi"/>
        </authorList>
    </citation>
    <scope>IDENTIFICATION</scope>
    <source>
        <strain evidence="3">isolate 1-1 / race 1 (BBBD)</strain>
    </source>
</reference>
<proteinExistence type="predicted"/>
<dbReference type="STRING" id="630390.A0A180H418"/>
<dbReference type="EMBL" id="ADAS02000004">
    <property type="protein sequence ID" value="OAV99133.1"/>
    <property type="molecule type" value="Genomic_DNA"/>
</dbReference>
<dbReference type="PANTHER" id="PTHR33266">
    <property type="entry name" value="CHROMOSOME 15, WHOLE GENOME SHOTGUN SEQUENCE"/>
    <property type="match status" value="1"/>
</dbReference>
<dbReference type="OrthoDB" id="4472346at2759"/>
<evidence type="ECO:0000256" key="1">
    <source>
        <dbReference type="SAM" id="MobiDB-lite"/>
    </source>
</evidence>
<reference evidence="2" key="2">
    <citation type="submission" date="2016-05" db="EMBL/GenBank/DDBJ databases">
        <title>Comparative analysis highlights variable genome content of wheat rusts and divergence of the mating loci.</title>
        <authorList>
            <person name="Cuomo C.A."/>
            <person name="Bakkeren G."/>
            <person name="Szabo L."/>
            <person name="Khalil H."/>
            <person name="Joly D."/>
            <person name="Goldberg J."/>
            <person name="Young S."/>
            <person name="Zeng Q."/>
            <person name="Fellers J."/>
        </authorList>
    </citation>
    <scope>NUCLEOTIDE SEQUENCE [LARGE SCALE GENOMIC DNA]</scope>
    <source>
        <strain evidence="2">1-1 BBBD Race 1</strain>
    </source>
</reference>
<feature type="region of interest" description="Disordered" evidence="1">
    <location>
        <begin position="919"/>
        <end position="943"/>
    </location>
</feature>
<dbReference type="PANTHER" id="PTHR33266:SF1">
    <property type="entry name" value="F-BOX DOMAIN-CONTAINING PROTEIN"/>
    <property type="match status" value="1"/>
</dbReference>
<evidence type="ECO:0000313" key="3">
    <source>
        <dbReference type="EnsemblFungi" id="PTTG_12636-t43_1-p1"/>
    </source>
</evidence>
<reference evidence="2" key="1">
    <citation type="submission" date="2009-11" db="EMBL/GenBank/DDBJ databases">
        <authorList>
            <consortium name="The Broad Institute Genome Sequencing Platform"/>
            <person name="Ward D."/>
            <person name="Feldgarden M."/>
            <person name="Earl A."/>
            <person name="Young S.K."/>
            <person name="Zeng Q."/>
            <person name="Koehrsen M."/>
            <person name="Alvarado L."/>
            <person name="Berlin A."/>
            <person name="Bochicchio J."/>
            <person name="Borenstein D."/>
            <person name="Chapman S.B."/>
            <person name="Chen Z."/>
            <person name="Engels R."/>
            <person name="Freedman E."/>
            <person name="Gellesch M."/>
            <person name="Goldberg J."/>
            <person name="Griggs A."/>
            <person name="Gujja S."/>
            <person name="Heilman E."/>
            <person name="Heiman D."/>
            <person name="Hepburn T."/>
            <person name="Howarth C."/>
            <person name="Jen D."/>
            <person name="Larson L."/>
            <person name="Lewis B."/>
            <person name="Mehta T."/>
            <person name="Park D."/>
            <person name="Pearson M."/>
            <person name="Roberts A."/>
            <person name="Saif S."/>
            <person name="Shea T."/>
            <person name="Shenoy N."/>
            <person name="Sisk P."/>
            <person name="Stolte C."/>
            <person name="Sykes S."/>
            <person name="Thomson T."/>
            <person name="Walk T."/>
            <person name="White J."/>
            <person name="Yandava C."/>
            <person name="Izard J."/>
            <person name="Baranova O.V."/>
            <person name="Blanton J.M."/>
            <person name="Tanner A.C."/>
            <person name="Dewhirst F.E."/>
            <person name="Haas B."/>
            <person name="Nusbaum C."/>
            <person name="Birren B."/>
        </authorList>
    </citation>
    <scope>NUCLEOTIDE SEQUENCE [LARGE SCALE GENOMIC DNA]</scope>
    <source>
        <strain evidence="2">1-1 BBBD Race 1</strain>
    </source>
</reference>
<name>A0A180H418_PUCT1</name>
<organism evidence="2">
    <name type="scientific">Puccinia triticina (isolate 1-1 / race 1 (BBBD))</name>
    <name type="common">Brown leaf rust fungus</name>
    <dbReference type="NCBI Taxonomy" id="630390"/>
    <lineage>
        <taxon>Eukaryota</taxon>
        <taxon>Fungi</taxon>
        <taxon>Dikarya</taxon>
        <taxon>Basidiomycota</taxon>
        <taxon>Pucciniomycotina</taxon>
        <taxon>Pucciniomycetes</taxon>
        <taxon>Pucciniales</taxon>
        <taxon>Pucciniaceae</taxon>
        <taxon>Puccinia</taxon>
    </lineage>
</organism>
<dbReference type="AlphaFoldDB" id="A0A180H418"/>
<evidence type="ECO:0000313" key="4">
    <source>
        <dbReference type="Proteomes" id="UP000005240"/>
    </source>
</evidence>
<dbReference type="EnsemblFungi" id="PTTG_12636-t43_1">
    <property type="protein sequence ID" value="PTTG_12636-t43_1-p1"/>
    <property type="gene ID" value="PTTG_12636"/>
</dbReference>
<feature type="compositionally biased region" description="Basic residues" evidence="1">
    <location>
        <begin position="925"/>
        <end position="943"/>
    </location>
</feature>
<gene>
    <name evidence="2" type="ORF">PTTG_12636</name>
</gene>
<keyword evidence="4" id="KW-1185">Reference proteome</keyword>
<sequence length="943" mass="105610">MSSRMPKSIMGTARSRHPHAIVGGTTWNASQCDSKVFGLARGVSFSKPTNLNPQCFRFALFHQYPKMAAKNCNVPPAIVVQSLDAQSAEAGLIVIESAVDESGQDPKTRAYALYKRLHPSDANPEDSFLRLLEDSSLARVTQHLDDLHEAFQEVKVGRDTCRLLWHMLICREISIKQFVMMLGLDKQPDLKERSIRLAFFHQYPKLVAENRNVPPAIVVQSLDAQSAEAGLVLMQPRVNQSPQGLEIIEEGYKSEYLRYDSIVEPLLRRLSKYAKDWTPTNYYAPYTSIIGASMTGKSRLHTKLSERICVIYICLRPLGVSGFPPRSALADLILPNQTTDLCEYYCRALAAIFQVVADFFNSQSTDRSEVERLEAWNEYASFESATTPFTSEVFKKMGTLPAASLSDSQNKLVVAVKNMQKSTEFIANPDLKVLLALDEARATLLLEEKPSQVSFFRRLRTALNNIPPSHNFFATVTDTSPAIAHFSPNAQDDPSNRPSTQSYNLYPPIYDIGTFDSMVPSQPPSTWEELESPARLFSYGVPFFGQWVRSSHKHKIPESRFTSDLTTIALKKLLCCSIIPDSTQLSNAQKFALLGSTLQPKLIETAALNSQLISSHAATCLYISPDRDRIISQYPSQFIYSTAASGFLASNDANLIACIEALTHTFRQGLISTAEAGELVSRLVLLRAIQETRKIYNRGPVIPHGCSVRLVDFLKVLTGKEENELPLGSIGDDHKARLLKDGRIFWNHFVKITYTPGSLNLLRFMYRGMAVQCKRNQTGFDQIIPIYLKSDAESHLDEENITFCGIQAKNRAQHIKLEEEARNWTPENASIKLKAPHPYLVIVFSFRTKEKEQQLPPDPRRASLFFHGFGKISCLTPDIVTALKNLVDVNPDISTFDSDPLKVKYVKVSSPEAYPAISSSLAKTARSRKVKAGRRPNNRVRES</sequence>
<dbReference type="Proteomes" id="UP000005240">
    <property type="component" value="Unassembled WGS sequence"/>
</dbReference>